<dbReference type="AlphaFoldDB" id="A0A316WAW0"/>
<dbReference type="PANTHER" id="PTHR28015:SF1">
    <property type="entry name" value="ATP SYNTHASE ASSEMBLY FACTOR FMC1, MITOCHONDRIAL"/>
    <property type="match status" value="1"/>
</dbReference>
<dbReference type="GO" id="GO:0033615">
    <property type="term" value="P:mitochondrial proton-transporting ATP synthase complex assembly"/>
    <property type="evidence" value="ECO:0007669"/>
    <property type="project" value="InterPro"/>
</dbReference>
<dbReference type="InterPro" id="IPR039196">
    <property type="entry name" value="Fmc1"/>
</dbReference>
<dbReference type="EMBL" id="KZ819352">
    <property type="protein sequence ID" value="PWN46128.1"/>
    <property type="molecule type" value="Genomic_DNA"/>
</dbReference>
<dbReference type="OrthoDB" id="15893at2759"/>
<keyword evidence="3" id="KW-1185">Reference proteome</keyword>
<dbReference type="GeneID" id="37034611"/>
<dbReference type="Proteomes" id="UP000245783">
    <property type="component" value="Unassembled WGS sequence"/>
</dbReference>
<protein>
    <submittedName>
        <fullName evidence="2">Uncharacterized protein</fullName>
    </submittedName>
</protein>
<dbReference type="GO" id="GO:0005759">
    <property type="term" value="C:mitochondrial matrix"/>
    <property type="evidence" value="ECO:0007669"/>
    <property type="project" value="TreeGrafter"/>
</dbReference>
<proteinExistence type="predicted"/>
<feature type="compositionally biased region" description="Basic and acidic residues" evidence="1">
    <location>
        <begin position="140"/>
        <end position="155"/>
    </location>
</feature>
<dbReference type="PANTHER" id="PTHR28015">
    <property type="entry name" value="ATP SYNTHASE ASSEMBLY FACTOR FMC1, MITOCHONDRIAL"/>
    <property type="match status" value="1"/>
</dbReference>
<dbReference type="InParanoid" id="A0A316WAW0"/>
<sequence length="168" mass="18694">MSTSTKASNVSKSILNSLRHELKHSRRNVANVSSGETVSPLSLYVNQVARGIESEDSASAESRRRLRQLRELELTLRSSRVHAELLQRYNPTHGMSEAERIRTSARVVGWEVPLEYVDEDGSLAKAVEGLDSADEVQVQESRRKVEELKAKHEAKGYTGPLPFPPESG</sequence>
<evidence type="ECO:0000313" key="2">
    <source>
        <dbReference type="EMBL" id="PWN46128.1"/>
    </source>
</evidence>
<reference evidence="2 3" key="1">
    <citation type="journal article" date="2018" name="Mol. Biol. Evol.">
        <title>Broad Genomic Sampling Reveals a Smut Pathogenic Ancestry of the Fungal Clade Ustilaginomycotina.</title>
        <authorList>
            <person name="Kijpornyongpan T."/>
            <person name="Mondo S.J."/>
            <person name="Barry K."/>
            <person name="Sandor L."/>
            <person name="Lee J."/>
            <person name="Lipzen A."/>
            <person name="Pangilinan J."/>
            <person name="LaButti K."/>
            <person name="Hainaut M."/>
            <person name="Henrissat B."/>
            <person name="Grigoriev I.V."/>
            <person name="Spatafora J.W."/>
            <person name="Aime M.C."/>
        </authorList>
    </citation>
    <scope>NUCLEOTIDE SEQUENCE [LARGE SCALE GENOMIC DNA]</scope>
    <source>
        <strain evidence="2 3">MCA 4658</strain>
    </source>
</reference>
<feature type="region of interest" description="Disordered" evidence="1">
    <location>
        <begin position="132"/>
        <end position="168"/>
    </location>
</feature>
<name>A0A316WAW0_9BASI</name>
<organism evidence="2 3">
    <name type="scientific">Ceraceosorus guamensis</name>
    <dbReference type="NCBI Taxonomy" id="1522189"/>
    <lineage>
        <taxon>Eukaryota</taxon>
        <taxon>Fungi</taxon>
        <taxon>Dikarya</taxon>
        <taxon>Basidiomycota</taxon>
        <taxon>Ustilaginomycotina</taxon>
        <taxon>Exobasidiomycetes</taxon>
        <taxon>Ceraceosorales</taxon>
        <taxon>Ceraceosoraceae</taxon>
        <taxon>Ceraceosorus</taxon>
    </lineage>
</organism>
<evidence type="ECO:0000256" key="1">
    <source>
        <dbReference type="SAM" id="MobiDB-lite"/>
    </source>
</evidence>
<gene>
    <name evidence="2" type="ORF">IE81DRAFT_319511</name>
</gene>
<accession>A0A316WAW0</accession>
<dbReference type="Pfam" id="PF13233">
    <property type="entry name" value="Complex1_LYR_2"/>
    <property type="match status" value="1"/>
</dbReference>
<dbReference type="STRING" id="1522189.A0A316WAW0"/>
<dbReference type="RefSeq" id="XP_025373288.1">
    <property type="nucleotide sequence ID" value="XM_025512741.1"/>
</dbReference>
<evidence type="ECO:0000313" key="3">
    <source>
        <dbReference type="Proteomes" id="UP000245783"/>
    </source>
</evidence>